<dbReference type="AlphaFoldDB" id="A0A284VMK0"/>
<dbReference type="Pfam" id="PF13483">
    <property type="entry name" value="Lactamase_B_3"/>
    <property type="match status" value="1"/>
</dbReference>
<evidence type="ECO:0000313" key="2">
    <source>
        <dbReference type="EMBL" id="SNQ60427.1"/>
    </source>
</evidence>
<organism evidence="2 3">
    <name type="scientific">Candidatus Methanoperedens nitratireducens</name>
    <dbReference type="NCBI Taxonomy" id="1392998"/>
    <lineage>
        <taxon>Archaea</taxon>
        <taxon>Methanobacteriati</taxon>
        <taxon>Methanobacteriota</taxon>
        <taxon>Stenosarchaea group</taxon>
        <taxon>Methanomicrobia</taxon>
        <taxon>Methanosarcinales</taxon>
        <taxon>ANME-2 cluster</taxon>
        <taxon>Candidatus Methanoperedentaceae</taxon>
        <taxon>Candidatus Methanoperedens</taxon>
    </lineage>
</organism>
<dbReference type="Gene3D" id="3.60.15.10">
    <property type="entry name" value="Ribonuclease Z/Hydroxyacylglutathione hydrolase-like"/>
    <property type="match status" value="1"/>
</dbReference>
<sequence length="217" mass="24232">MFEYNGIKIAWLGHNGFRIEGNKTIYIDPFKIASRKKADFIFITHEHYDHCSPEDIGKIATYDTTIVTIPMAEPALRGLKVKEIKLVKSGDKVELDGVIASVFPAYNINKFRSPGRPFHPKEDGKVGYLLSIGGVRIYHAGDTDFIPEMKNLETDIALLPVSGTYVMTAKEAAEASKNMRIKLAIPMHYGSVAGSERDAREFKRLAGCEVVILKKEE</sequence>
<dbReference type="Proteomes" id="UP000218615">
    <property type="component" value="Unassembled WGS sequence"/>
</dbReference>
<dbReference type="EMBL" id="FZMP01000091">
    <property type="protein sequence ID" value="SNQ60427.1"/>
    <property type="molecule type" value="Genomic_DNA"/>
</dbReference>
<feature type="domain" description="Metallo-beta-lactamase" evidence="1">
    <location>
        <begin position="13"/>
        <end position="188"/>
    </location>
</feature>
<evidence type="ECO:0000259" key="1">
    <source>
        <dbReference type="SMART" id="SM00849"/>
    </source>
</evidence>
<evidence type="ECO:0000313" key="3">
    <source>
        <dbReference type="Proteomes" id="UP000218615"/>
    </source>
</evidence>
<dbReference type="SMART" id="SM00849">
    <property type="entry name" value="Lactamase_B"/>
    <property type="match status" value="1"/>
</dbReference>
<dbReference type="SUPFAM" id="SSF56281">
    <property type="entry name" value="Metallo-hydrolase/oxidoreductase"/>
    <property type="match status" value="1"/>
</dbReference>
<dbReference type="InterPro" id="IPR001279">
    <property type="entry name" value="Metallo-B-lactamas"/>
</dbReference>
<protein>
    <recommendedName>
        <fullName evidence="1">Metallo-beta-lactamase domain-containing protein</fullName>
    </recommendedName>
</protein>
<proteinExistence type="predicted"/>
<name>A0A284VMK0_9EURY</name>
<dbReference type="PANTHER" id="PTHR43546:SF8">
    <property type="entry name" value="METALLO-BETA-LACTAMASE DOMAIN-CONTAINING PROTEIN"/>
    <property type="match status" value="1"/>
</dbReference>
<dbReference type="InterPro" id="IPR036866">
    <property type="entry name" value="RibonucZ/Hydroxyglut_hydro"/>
</dbReference>
<gene>
    <name evidence="2" type="ORF">MNV_1800011</name>
</gene>
<dbReference type="RefSeq" id="WP_096204778.1">
    <property type="nucleotide sequence ID" value="NZ_FZMP01000091.1"/>
</dbReference>
<dbReference type="OrthoDB" id="28313at2157"/>
<dbReference type="PANTHER" id="PTHR43546">
    <property type="entry name" value="UPF0173 METAL-DEPENDENT HYDROLASE MJ1163-RELATED"/>
    <property type="match status" value="1"/>
</dbReference>
<reference evidence="3" key="1">
    <citation type="submission" date="2017-06" db="EMBL/GenBank/DDBJ databases">
        <authorList>
            <person name="Cremers G."/>
        </authorList>
    </citation>
    <scope>NUCLEOTIDE SEQUENCE [LARGE SCALE GENOMIC DNA]</scope>
</reference>
<keyword evidence="3" id="KW-1185">Reference proteome</keyword>
<accession>A0A284VMK0</accession>
<dbReference type="InterPro" id="IPR050114">
    <property type="entry name" value="UPF0173_UPF0282_UlaG_hydrolase"/>
</dbReference>